<gene>
    <name evidence="1" type="ORF">SEV965_LOCUS9645</name>
</gene>
<dbReference type="SUPFAM" id="SSF56235">
    <property type="entry name" value="N-terminal nucleophile aminohydrolases (Ntn hydrolases)"/>
    <property type="match status" value="1"/>
</dbReference>
<protein>
    <submittedName>
        <fullName evidence="1">Uncharacterized protein</fullName>
    </submittedName>
</protein>
<evidence type="ECO:0000313" key="1">
    <source>
        <dbReference type="EMBL" id="CAF0978817.1"/>
    </source>
</evidence>
<dbReference type="AlphaFoldDB" id="A0A814FA35"/>
<accession>A0A814FA35</accession>
<comment type="caution">
    <text evidence="1">The sequence shown here is derived from an EMBL/GenBank/DDBJ whole genome shotgun (WGS) entry which is preliminary data.</text>
</comment>
<proteinExistence type="predicted"/>
<organism evidence="1 2">
    <name type="scientific">Rotaria sordida</name>
    <dbReference type="NCBI Taxonomy" id="392033"/>
    <lineage>
        <taxon>Eukaryota</taxon>
        <taxon>Metazoa</taxon>
        <taxon>Spiralia</taxon>
        <taxon>Gnathifera</taxon>
        <taxon>Rotifera</taxon>
        <taxon>Eurotatoria</taxon>
        <taxon>Bdelloidea</taxon>
        <taxon>Philodinida</taxon>
        <taxon>Philodinidae</taxon>
        <taxon>Rotaria</taxon>
    </lineage>
</organism>
<dbReference type="Proteomes" id="UP000663889">
    <property type="component" value="Unassembled WGS sequence"/>
</dbReference>
<dbReference type="EMBL" id="CAJNOU010000380">
    <property type="protein sequence ID" value="CAF0978817.1"/>
    <property type="molecule type" value="Genomic_DNA"/>
</dbReference>
<dbReference type="InterPro" id="IPR029055">
    <property type="entry name" value="Ntn_hydrolases_N"/>
</dbReference>
<name>A0A814FA35_9BILA</name>
<sequence>MVESIIGIRGKDFVLLGQDANTTKYANLIVGGYSTNKRDQQHAQFYSNDYLGAIISANVVAHGFCQFFALTIGDHL</sequence>
<reference evidence="1" key="1">
    <citation type="submission" date="2021-02" db="EMBL/GenBank/DDBJ databases">
        <authorList>
            <person name="Nowell W R."/>
        </authorList>
    </citation>
    <scope>NUCLEOTIDE SEQUENCE</scope>
</reference>
<evidence type="ECO:0000313" key="2">
    <source>
        <dbReference type="Proteomes" id="UP000663889"/>
    </source>
</evidence>